<reference evidence="2" key="1">
    <citation type="journal article" date="2014" name="Genome Biol. Evol.">
        <title>Pangenome evidence for extensive interdomain horizontal transfer affecting lineage core and shell genes in uncultured planktonic thaumarchaeota and euryarchaeota.</title>
        <authorList>
            <person name="Deschamps P."/>
            <person name="Zivanovic Y."/>
            <person name="Moreira D."/>
            <person name="Rodriguez-Valera F."/>
            <person name="Lopez-Garcia P."/>
        </authorList>
    </citation>
    <scope>NUCLEOTIDE SEQUENCE</scope>
</reference>
<dbReference type="InterPro" id="IPR001173">
    <property type="entry name" value="Glyco_trans_2-like"/>
</dbReference>
<dbReference type="AlphaFoldDB" id="A0A075GJX6"/>
<organism evidence="2">
    <name type="scientific">uncultured marine group II/III euryarchaeote KM3_155_G07</name>
    <dbReference type="NCBI Taxonomy" id="1457898"/>
    <lineage>
        <taxon>Archaea</taxon>
        <taxon>Methanobacteriati</taxon>
        <taxon>Methanobacteriota</taxon>
        <taxon>environmental samples</taxon>
    </lineage>
</organism>
<dbReference type="Gene3D" id="3.90.550.10">
    <property type="entry name" value="Spore Coat Polysaccharide Biosynthesis Protein SpsA, Chain A"/>
    <property type="match status" value="1"/>
</dbReference>
<proteinExistence type="predicted"/>
<name>A0A075GJX6_9EURY</name>
<dbReference type="InterPro" id="IPR050256">
    <property type="entry name" value="Glycosyltransferase_2"/>
</dbReference>
<keyword evidence="2" id="KW-0808">Transferase</keyword>
<dbReference type="InterPro" id="IPR029044">
    <property type="entry name" value="Nucleotide-diphossugar_trans"/>
</dbReference>
<sequence length="244" mass="27804">MSEVLPVHVTVVIPTRNEEAAIVDTIRSVPSDGWCQKLDFLVIDGNSSDRTRELAEQEGATVYLEPRKGYGRAYRTGFAMAPGDIIVTMDADCTYPGEEVPGLVKKLVEEDLEFITCDRLRRAEEGSMSGMHGFGNWALSFTARMLFWYGIHDSQSGMWVFWKRIMENPKMRPTNDGMPLSEEMKINARRTFGKKKAIEISVPYRPRVGDAEINTWADGRKNLIFLYLKRFGLNRTRSPWGPEE</sequence>
<protein>
    <submittedName>
        <fullName evidence="2">Putative glycosyl transferase</fullName>
    </submittedName>
</protein>
<feature type="domain" description="Glycosyltransferase 2-like" evidence="1">
    <location>
        <begin position="10"/>
        <end position="166"/>
    </location>
</feature>
<dbReference type="CDD" id="cd04179">
    <property type="entry name" value="DPM_DPG-synthase_like"/>
    <property type="match status" value="1"/>
</dbReference>
<dbReference type="SUPFAM" id="SSF53448">
    <property type="entry name" value="Nucleotide-diphospho-sugar transferases"/>
    <property type="match status" value="1"/>
</dbReference>
<dbReference type="Pfam" id="PF00535">
    <property type="entry name" value="Glycos_transf_2"/>
    <property type="match status" value="1"/>
</dbReference>
<evidence type="ECO:0000259" key="1">
    <source>
        <dbReference type="Pfam" id="PF00535"/>
    </source>
</evidence>
<dbReference type="EMBL" id="KF900644">
    <property type="protein sequence ID" value="AIF02232.1"/>
    <property type="molecule type" value="Genomic_DNA"/>
</dbReference>
<evidence type="ECO:0000313" key="2">
    <source>
        <dbReference type="EMBL" id="AIF02232.1"/>
    </source>
</evidence>
<accession>A0A075GJX6</accession>
<dbReference type="PANTHER" id="PTHR48090:SF7">
    <property type="entry name" value="RFBJ PROTEIN"/>
    <property type="match status" value="1"/>
</dbReference>
<dbReference type="PANTHER" id="PTHR48090">
    <property type="entry name" value="UNDECAPRENYL-PHOSPHATE 4-DEOXY-4-FORMAMIDO-L-ARABINOSE TRANSFERASE-RELATED"/>
    <property type="match status" value="1"/>
</dbReference>
<dbReference type="GO" id="GO:0016740">
    <property type="term" value="F:transferase activity"/>
    <property type="evidence" value="ECO:0007669"/>
    <property type="project" value="UniProtKB-KW"/>
</dbReference>